<organism evidence="1 2">
    <name type="scientific">Dermatophagoides farinae</name>
    <name type="common">American house dust mite</name>
    <dbReference type="NCBI Taxonomy" id="6954"/>
    <lineage>
        <taxon>Eukaryota</taxon>
        <taxon>Metazoa</taxon>
        <taxon>Ecdysozoa</taxon>
        <taxon>Arthropoda</taxon>
        <taxon>Chelicerata</taxon>
        <taxon>Arachnida</taxon>
        <taxon>Acari</taxon>
        <taxon>Acariformes</taxon>
        <taxon>Sarcoptiformes</taxon>
        <taxon>Astigmata</taxon>
        <taxon>Psoroptidia</taxon>
        <taxon>Analgoidea</taxon>
        <taxon>Pyroglyphidae</taxon>
        <taxon>Dermatophagoidinae</taxon>
        <taxon>Dermatophagoides</taxon>
    </lineage>
</organism>
<reference evidence="1" key="2">
    <citation type="journal article" date="2022" name="Res Sq">
        <title>Comparative Genomics Reveals Insights into the Divergent Evolution of Astigmatic Mites and Household Pest Adaptations.</title>
        <authorList>
            <person name="Xiong Q."/>
            <person name="Wan A.T.-Y."/>
            <person name="Liu X.-Y."/>
            <person name="Fung C.S.-H."/>
            <person name="Xiao X."/>
            <person name="Malainual N."/>
            <person name="Hou J."/>
            <person name="Wang L."/>
            <person name="Wang M."/>
            <person name="Yang K."/>
            <person name="Cui Y."/>
            <person name="Leung E."/>
            <person name="Nong W."/>
            <person name="Shin S.-K."/>
            <person name="Au S."/>
            <person name="Jeong K.Y."/>
            <person name="Chew F.T."/>
            <person name="Hui J."/>
            <person name="Leung T.F."/>
            <person name="Tungtrongchitr A."/>
            <person name="Zhong N."/>
            <person name="Liu Z."/>
            <person name="Tsui S."/>
        </authorList>
    </citation>
    <scope>NUCLEOTIDE SEQUENCE</scope>
    <source>
        <strain evidence="1">Derf</strain>
        <tissue evidence="1">Whole organism</tissue>
    </source>
</reference>
<comment type="caution">
    <text evidence="1">The sequence shown here is derived from an EMBL/GenBank/DDBJ whole genome shotgun (WGS) entry which is preliminary data.</text>
</comment>
<reference evidence="1" key="1">
    <citation type="submission" date="2013-05" db="EMBL/GenBank/DDBJ databases">
        <authorList>
            <person name="Yim A.K.Y."/>
            <person name="Chan T.F."/>
            <person name="Ji K.M."/>
            <person name="Liu X.Y."/>
            <person name="Zhou J.W."/>
            <person name="Li R.Q."/>
            <person name="Yang K.Y."/>
            <person name="Li J."/>
            <person name="Li M."/>
            <person name="Law P.T.W."/>
            <person name="Wu Y.L."/>
            <person name="Cai Z.L."/>
            <person name="Qin H."/>
            <person name="Bao Y."/>
            <person name="Leung R.K.K."/>
            <person name="Ng P.K.S."/>
            <person name="Zou J."/>
            <person name="Zhong X.J."/>
            <person name="Ran P.X."/>
            <person name="Zhong N.S."/>
            <person name="Liu Z.G."/>
            <person name="Tsui S.K.W."/>
        </authorList>
    </citation>
    <scope>NUCLEOTIDE SEQUENCE</scope>
    <source>
        <strain evidence="1">Derf</strain>
        <tissue evidence="1">Whole organism</tissue>
    </source>
</reference>
<keyword evidence="2" id="KW-1185">Reference proteome</keyword>
<sequence>MKDAMANANETSMDFFFFSPQTTSVHHHHDHRNENRLLYCMHSPFIYDDDDGDGGPYTKSEKVYSYILISDSSTHYSVQFGAKCYI</sequence>
<dbReference type="AlphaFoldDB" id="A0A922HVD2"/>
<evidence type="ECO:0000313" key="2">
    <source>
        <dbReference type="Proteomes" id="UP000790347"/>
    </source>
</evidence>
<protein>
    <submittedName>
        <fullName evidence="1">Uncharacterized protein</fullName>
    </submittedName>
</protein>
<accession>A0A922HVD2</accession>
<evidence type="ECO:0000313" key="1">
    <source>
        <dbReference type="EMBL" id="KAH9511095.1"/>
    </source>
</evidence>
<name>A0A922HVD2_DERFA</name>
<dbReference type="Proteomes" id="UP000790347">
    <property type="component" value="Unassembled WGS sequence"/>
</dbReference>
<dbReference type="EMBL" id="ASGP02000004">
    <property type="protein sequence ID" value="KAH9511095.1"/>
    <property type="molecule type" value="Genomic_DNA"/>
</dbReference>
<proteinExistence type="predicted"/>
<gene>
    <name evidence="1" type="ORF">DERF_009566</name>
</gene>